<proteinExistence type="predicted"/>
<protein>
    <submittedName>
        <fullName evidence="2">Uncharacterized protein</fullName>
    </submittedName>
</protein>
<evidence type="ECO:0000313" key="2">
    <source>
        <dbReference type="EMBL" id="MBW0480096.1"/>
    </source>
</evidence>
<evidence type="ECO:0000256" key="1">
    <source>
        <dbReference type="SAM" id="MobiDB-lite"/>
    </source>
</evidence>
<sequence length="263" mass="30282">MANYQRETSSPLNPLKPNFHFYPPGITSGDPWLFSTSNNQKSNKWCYTPSFIFFQKQSNGPNIKWLFEIFIRSSRNVIQEINQGSRASVKAQIPMTPSRNHWLFSFTVFLQANTGSSFSRDIQEAVPKQPVKGQCSINLPWQPHSFNTVWIHQDLYFIQLSSFPNLARYTLHQAIKYRFKDSIQTSSAKIPIHFMEIDRRQNFRFSEWAPGSGTPDSGDTDSEGTETPILGICSSELHNEFFSEVMKTYAKHKQCGILLQLLK</sequence>
<name>A0A9Q3CCC1_9BASI</name>
<accession>A0A9Q3CCC1</accession>
<keyword evidence="3" id="KW-1185">Reference proteome</keyword>
<dbReference type="OrthoDB" id="420169at2759"/>
<feature type="region of interest" description="Disordered" evidence="1">
    <location>
        <begin position="206"/>
        <end position="225"/>
    </location>
</feature>
<dbReference type="Proteomes" id="UP000765509">
    <property type="component" value="Unassembled WGS sequence"/>
</dbReference>
<dbReference type="AlphaFoldDB" id="A0A9Q3CCC1"/>
<organism evidence="2 3">
    <name type="scientific">Austropuccinia psidii MF-1</name>
    <dbReference type="NCBI Taxonomy" id="1389203"/>
    <lineage>
        <taxon>Eukaryota</taxon>
        <taxon>Fungi</taxon>
        <taxon>Dikarya</taxon>
        <taxon>Basidiomycota</taxon>
        <taxon>Pucciniomycotina</taxon>
        <taxon>Pucciniomycetes</taxon>
        <taxon>Pucciniales</taxon>
        <taxon>Sphaerophragmiaceae</taxon>
        <taxon>Austropuccinia</taxon>
    </lineage>
</organism>
<gene>
    <name evidence="2" type="ORF">O181_019811</name>
</gene>
<reference evidence="2" key="1">
    <citation type="submission" date="2021-03" db="EMBL/GenBank/DDBJ databases">
        <title>Draft genome sequence of rust myrtle Austropuccinia psidii MF-1, a brazilian biotype.</title>
        <authorList>
            <person name="Quecine M.C."/>
            <person name="Pachon D.M.R."/>
            <person name="Bonatelli M.L."/>
            <person name="Correr F.H."/>
            <person name="Franceschini L.M."/>
            <person name="Leite T.F."/>
            <person name="Margarido G.R.A."/>
            <person name="Almeida C.A."/>
            <person name="Ferrarezi J.A."/>
            <person name="Labate C.A."/>
        </authorList>
    </citation>
    <scope>NUCLEOTIDE SEQUENCE</scope>
    <source>
        <strain evidence="2">MF-1</strain>
    </source>
</reference>
<comment type="caution">
    <text evidence="2">The sequence shown here is derived from an EMBL/GenBank/DDBJ whole genome shotgun (WGS) entry which is preliminary data.</text>
</comment>
<evidence type="ECO:0000313" key="3">
    <source>
        <dbReference type="Proteomes" id="UP000765509"/>
    </source>
</evidence>
<dbReference type="EMBL" id="AVOT02005835">
    <property type="protein sequence ID" value="MBW0480096.1"/>
    <property type="molecule type" value="Genomic_DNA"/>
</dbReference>